<evidence type="ECO:0000313" key="1">
    <source>
        <dbReference type="EMBL" id="GAG00407.1"/>
    </source>
</evidence>
<sequence length="125" mass="14172">MAEVERAFRTSKTDHLQVRPVYVRKEENTRGHVLVVMLAYLVARALRQAWAELDVTVGEGLEQLKTLCSTEIRANNGGTCLRIPEPRATSRALLKALDLHLPEALPHTDVPVVTREKLPEQRKKR</sequence>
<name>X0UM94_9ZZZZ</name>
<evidence type="ECO:0008006" key="2">
    <source>
        <dbReference type="Google" id="ProtNLM"/>
    </source>
</evidence>
<dbReference type="EMBL" id="BARS01027693">
    <property type="protein sequence ID" value="GAG00407.1"/>
    <property type="molecule type" value="Genomic_DNA"/>
</dbReference>
<organism evidence="1">
    <name type="scientific">marine sediment metagenome</name>
    <dbReference type="NCBI Taxonomy" id="412755"/>
    <lineage>
        <taxon>unclassified sequences</taxon>
        <taxon>metagenomes</taxon>
        <taxon>ecological metagenomes</taxon>
    </lineage>
</organism>
<dbReference type="AlphaFoldDB" id="X0UM94"/>
<reference evidence="1" key="1">
    <citation type="journal article" date="2014" name="Front. Microbiol.">
        <title>High frequency of phylogenetically diverse reductive dehalogenase-homologous genes in deep subseafloor sedimentary metagenomes.</title>
        <authorList>
            <person name="Kawai M."/>
            <person name="Futagami T."/>
            <person name="Toyoda A."/>
            <person name="Takaki Y."/>
            <person name="Nishi S."/>
            <person name="Hori S."/>
            <person name="Arai W."/>
            <person name="Tsubouchi T."/>
            <person name="Morono Y."/>
            <person name="Uchiyama I."/>
            <person name="Ito T."/>
            <person name="Fujiyama A."/>
            <person name="Inagaki F."/>
            <person name="Takami H."/>
        </authorList>
    </citation>
    <scope>NUCLEOTIDE SEQUENCE</scope>
    <source>
        <strain evidence="1">Expedition CK06-06</strain>
    </source>
</reference>
<protein>
    <recommendedName>
        <fullName evidence="2">Transposase IS4-like domain-containing protein</fullName>
    </recommendedName>
</protein>
<gene>
    <name evidence="1" type="ORF">S01H1_43463</name>
</gene>
<accession>X0UM94</accession>
<proteinExistence type="predicted"/>
<comment type="caution">
    <text evidence="1">The sequence shown here is derived from an EMBL/GenBank/DDBJ whole genome shotgun (WGS) entry which is preliminary data.</text>
</comment>